<dbReference type="AlphaFoldDB" id="K9ET18"/>
<sequence>MLEVQDDAYVPAYKRTRLTDRLHDLFGFETDLEILSQKEMKKILRQSKKAN</sequence>
<dbReference type="EMBL" id="AGXA01000004">
    <property type="protein sequence ID" value="EKU94122.1"/>
    <property type="molecule type" value="Genomic_DNA"/>
</dbReference>
<evidence type="ECO:0000313" key="1">
    <source>
        <dbReference type="EMBL" id="EKU94122.1"/>
    </source>
</evidence>
<accession>K9ET18</accession>
<protein>
    <submittedName>
        <fullName evidence="1">Uncharacterized protein</fullName>
    </submittedName>
</protein>
<dbReference type="HOGENOM" id="CLU_213251_0_0_9"/>
<dbReference type="Proteomes" id="UP000009875">
    <property type="component" value="Unassembled WGS sequence"/>
</dbReference>
<gene>
    <name evidence="1" type="ORF">HMPREF9698_00154</name>
</gene>
<name>K9ET18_9LACT</name>
<keyword evidence="2" id="KW-1185">Reference proteome</keyword>
<dbReference type="eggNOG" id="COG5421">
    <property type="taxonomic scope" value="Bacteria"/>
</dbReference>
<organism evidence="1 2">
    <name type="scientific">Alloiococcus otitis ATCC 51267</name>
    <dbReference type="NCBI Taxonomy" id="883081"/>
    <lineage>
        <taxon>Bacteria</taxon>
        <taxon>Bacillati</taxon>
        <taxon>Bacillota</taxon>
        <taxon>Bacilli</taxon>
        <taxon>Lactobacillales</taxon>
        <taxon>Carnobacteriaceae</taxon>
        <taxon>Alloiococcus</taxon>
    </lineage>
</organism>
<proteinExistence type="predicted"/>
<comment type="caution">
    <text evidence="1">The sequence shown here is derived from an EMBL/GenBank/DDBJ whole genome shotgun (WGS) entry which is preliminary data.</text>
</comment>
<evidence type="ECO:0000313" key="2">
    <source>
        <dbReference type="Proteomes" id="UP000009875"/>
    </source>
</evidence>
<reference evidence="1 2" key="1">
    <citation type="submission" date="2012-09" db="EMBL/GenBank/DDBJ databases">
        <title>The Genome Sequence of Alloiococcus otitis ATCC 51267.</title>
        <authorList>
            <consortium name="The Broad Institute Genome Sequencing Platform"/>
            <person name="Earl A."/>
            <person name="Ward D."/>
            <person name="Feldgarden M."/>
            <person name="Gevers D."/>
            <person name="Huys G."/>
            <person name="Walker B."/>
            <person name="Young S.K."/>
            <person name="Zeng Q."/>
            <person name="Gargeya S."/>
            <person name="Fitzgerald M."/>
            <person name="Haas B."/>
            <person name="Abouelleil A."/>
            <person name="Alvarado L."/>
            <person name="Arachchi H.M."/>
            <person name="Berlin A.M."/>
            <person name="Chapman S.B."/>
            <person name="Goldberg J."/>
            <person name="Griggs A."/>
            <person name="Gujja S."/>
            <person name="Hansen M."/>
            <person name="Howarth C."/>
            <person name="Imamovic A."/>
            <person name="Larimer J."/>
            <person name="McCowen C."/>
            <person name="Montmayeur A."/>
            <person name="Murphy C."/>
            <person name="Neiman D."/>
            <person name="Pearson M."/>
            <person name="Priest M."/>
            <person name="Roberts A."/>
            <person name="Saif S."/>
            <person name="Shea T."/>
            <person name="Sisk P."/>
            <person name="Sykes S."/>
            <person name="Wortman J."/>
            <person name="Nusbaum C."/>
            <person name="Birren B."/>
        </authorList>
    </citation>
    <scope>NUCLEOTIDE SEQUENCE [LARGE SCALE GENOMIC DNA]</scope>
    <source>
        <strain evidence="1 2">ATCC 51267</strain>
    </source>
</reference>